<dbReference type="Gene3D" id="2.40.170.20">
    <property type="entry name" value="TonB-dependent receptor, beta-barrel domain"/>
    <property type="match status" value="1"/>
</dbReference>
<dbReference type="InterPro" id="IPR000531">
    <property type="entry name" value="Beta-barrel_TonB"/>
</dbReference>
<dbReference type="InterPro" id="IPR036942">
    <property type="entry name" value="Beta-barrel_TonB_sf"/>
</dbReference>
<evidence type="ECO:0000259" key="15">
    <source>
        <dbReference type="Pfam" id="PF07715"/>
    </source>
</evidence>
<keyword evidence="7" id="KW-0406">Ion transport</keyword>
<dbReference type="Pfam" id="PF00593">
    <property type="entry name" value="TonB_dep_Rec_b-barrel"/>
    <property type="match status" value="1"/>
</dbReference>
<keyword evidence="2 11" id="KW-0813">Transport</keyword>
<evidence type="ECO:0000256" key="5">
    <source>
        <dbReference type="ARBA" id="ARBA00022692"/>
    </source>
</evidence>
<feature type="domain" description="TonB-dependent receptor plug" evidence="15">
    <location>
        <begin position="46"/>
        <end position="154"/>
    </location>
</feature>
<evidence type="ECO:0000256" key="7">
    <source>
        <dbReference type="ARBA" id="ARBA00023065"/>
    </source>
</evidence>
<dbReference type="SUPFAM" id="SSF56935">
    <property type="entry name" value="Porins"/>
    <property type="match status" value="1"/>
</dbReference>
<dbReference type="Pfam" id="PF07715">
    <property type="entry name" value="Plug"/>
    <property type="match status" value="1"/>
</dbReference>
<keyword evidence="8 12" id="KW-0798">TonB box</keyword>
<keyword evidence="10 11" id="KW-0998">Cell outer membrane</keyword>
<reference evidence="17" key="1">
    <citation type="submission" date="2020-01" db="EMBL/GenBank/DDBJ databases">
        <title>Sphingomonas sp. strain CSW-10.</title>
        <authorList>
            <person name="Chen W.-M."/>
        </authorList>
    </citation>
    <scope>NUCLEOTIDE SEQUENCE [LARGE SCALE GENOMIC DNA]</scope>
    <source>
        <strain evidence="17">FSY-8</strain>
    </source>
</reference>
<name>A0ABW9XBD9_9SPHN</name>
<dbReference type="PROSITE" id="PS52016">
    <property type="entry name" value="TONB_DEPENDENT_REC_3"/>
    <property type="match status" value="1"/>
</dbReference>
<evidence type="ECO:0000313" key="17">
    <source>
        <dbReference type="Proteomes" id="UP000753724"/>
    </source>
</evidence>
<comment type="subcellular location">
    <subcellularLocation>
        <location evidence="1 11">Cell outer membrane</location>
        <topology evidence="1 11">Multi-pass membrane protein</topology>
    </subcellularLocation>
</comment>
<evidence type="ECO:0000256" key="11">
    <source>
        <dbReference type="PROSITE-ProRule" id="PRU01360"/>
    </source>
</evidence>
<evidence type="ECO:0000256" key="12">
    <source>
        <dbReference type="RuleBase" id="RU003357"/>
    </source>
</evidence>
<gene>
    <name evidence="16" type="ORF">GTZ99_04580</name>
</gene>
<protein>
    <submittedName>
        <fullName evidence="16">TonB-dependent receptor</fullName>
    </submittedName>
</protein>
<keyword evidence="16" id="KW-0675">Receptor</keyword>
<dbReference type="EMBL" id="JAAAPO010000002">
    <property type="protein sequence ID" value="NBC35829.1"/>
    <property type="molecule type" value="Genomic_DNA"/>
</dbReference>
<keyword evidence="6" id="KW-0408">Iron</keyword>
<dbReference type="InterPro" id="IPR012910">
    <property type="entry name" value="Plug_dom"/>
</dbReference>
<keyword evidence="9 11" id="KW-0472">Membrane</keyword>
<comment type="similarity">
    <text evidence="11 12">Belongs to the TonB-dependent receptor family.</text>
</comment>
<proteinExistence type="inferred from homology"/>
<comment type="caution">
    <text evidence="16">The sequence shown here is derived from an EMBL/GenBank/DDBJ whole genome shotgun (WGS) entry which is preliminary data.</text>
</comment>
<dbReference type="PANTHER" id="PTHR32552:SF81">
    <property type="entry name" value="TONB-DEPENDENT OUTER MEMBRANE RECEPTOR"/>
    <property type="match status" value="1"/>
</dbReference>
<evidence type="ECO:0000256" key="3">
    <source>
        <dbReference type="ARBA" id="ARBA00022452"/>
    </source>
</evidence>
<dbReference type="Proteomes" id="UP000753724">
    <property type="component" value="Unassembled WGS sequence"/>
</dbReference>
<evidence type="ECO:0000256" key="10">
    <source>
        <dbReference type="ARBA" id="ARBA00023237"/>
    </source>
</evidence>
<dbReference type="CDD" id="cd01347">
    <property type="entry name" value="ligand_gated_channel"/>
    <property type="match status" value="1"/>
</dbReference>
<keyword evidence="5 11" id="KW-0812">Transmembrane</keyword>
<evidence type="ECO:0000256" key="13">
    <source>
        <dbReference type="SAM" id="SignalP"/>
    </source>
</evidence>
<organism evidence="16 17">
    <name type="scientific">Novosphingobium ovatum</name>
    <dbReference type="NCBI Taxonomy" id="1908523"/>
    <lineage>
        <taxon>Bacteria</taxon>
        <taxon>Pseudomonadati</taxon>
        <taxon>Pseudomonadota</taxon>
        <taxon>Alphaproteobacteria</taxon>
        <taxon>Sphingomonadales</taxon>
        <taxon>Sphingomonadaceae</taxon>
        <taxon>Novosphingobium</taxon>
    </lineage>
</organism>
<evidence type="ECO:0000256" key="2">
    <source>
        <dbReference type="ARBA" id="ARBA00022448"/>
    </source>
</evidence>
<evidence type="ECO:0000256" key="4">
    <source>
        <dbReference type="ARBA" id="ARBA00022496"/>
    </source>
</evidence>
<evidence type="ECO:0000256" key="9">
    <source>
        <dbReference type="ARBA" id="ARBA00023136"/>
    </source>
</evidence>
<evidence type="ECO:0000256" key="1">
    <source>
        <dbReference type="ARBA" id="ARBA00004571"/>
    </source>
</evidence>
<keyword evidence="4" id="KW-0410">Iron transport</keyword>
<dbReference type="InterPro" id="IPR039426">
    <property type="entry name" value="TonB-dep_rcpt-like"/>
</dbReference>
<evidence type="ECO:0000256" key="6">
    <source>
        <dbReference type="ARBA" id="ARBA00023004"/>
    </source>
</evidence>
<keyword evidence="3 11" id="KW-1134">Transmembrane beta strand</keyword>
<feature type="signal peptide" evidence="13">
    <location>
        <begin position="1"/>
        <end position="24"/>
    </location>
</feature>
<accession>A0ABW9XBD9</accession>
<sequence>MHSCKLLVGASVLAFAVSASVAQAADAPANGETEIVVTAQKRTENLRDTPSAVAVVAPVQLTKSGVTTIDDLGKAVPSLVAQPATSTLRPFYTLRGVSTAVVTVGSPSGVAVMLDGVTLAPESLAARQLSDIASVEVLRGPQSTLGGRAASIGVVNIVTRKPTSTLQGQASATITTDNEYRAQAFVSGPLSDTIGFTVSAFGSHTEFLSRNLTTGKHDYADNYGIRGKLQFTPFDGLKVTLSGNYVDTRDVGAFQAYTYVDSSALFRGTYTQGAALPGITPKAQNADYATIHTPGQRSKDQLYSLTAEYRVGKFTLTSLSAYSKEKRDLRYDVYLQMVDWASLRTAGANSWDNTQRSQLDITGFNQEFRFASDDLGFVRVLGGVYYDYSKTAFQFDRPAFGTPIPFGAYRVAENNSYAAYIRADWKLTPSTTVITGLRYNHDKVGYLYQLQYNTTPASSTVGFTRAGSESFNTLVGDITVKQDIADRVNVYAKYSRGYKPKVYNLDGTFTASNTITPVNKEQVDGFELGLKGDFLDRRLTLAVAGFYTVYRNFQVQSVDPTASVPTFQMTNAGKASTRGVEVDATIRPGAGFTVNFAGAYTDARYDSFVGANCYSGQTAAQGCVTVGSSSFQDLSGKRLPTAPMWKFTAGVDKRIALDDELNLTLGGVMTYQSSIAYSSNWNPGSVQTAYALLNLSVGVASKSERWSVTAFVNNVTDQHYLSNISDVGGRWGNKPVFTGWYGRDAARYAGLRLESKF</sequence>
<dbReference type="PANTHER" id="PTHR32552">
    <property type="entry name" value="FERRICHROME IRON RECEPTOR-RELATED"/>
    <property type="match status" value="1"/>
</dbReference>
<feature type="domain" description="TonB-dependent receptor-like beta-barrel" evidence="14">
    <location>
        <begin position="267"/>
        <end position="715"/>
    </location>
</feature>
<evidence type="ECO:0000313" key="16">
    <source>
        <dbReference type="EMBL" id="NBC35829.1"/>
    </source>
</evidence>
<evidence type="ECO:0000256" key="8">
    <source>
        <dbReference type="ARBA" id="ARBA00023077"/>
    </source>
</evidence>
<dbReference type="RefSeq" id="WP_161717129.1">
    <property type="nucleotide sequence ID" value="NZ_JAAAPO010000002.1"/>
</dbReference>
<evidence type="ECO:0000259" key="14">
    <source>
        <dbReference type="Pfam" id="PF00593"/>
    </source>
</evidence>
<keyword evidence="13" id="KW-0732">Signal</keyword>
<keyword evidence="17" id="KW-1185">Reference proteome</keyword>
<feature type="chain" id="PRO_5046678157" evidence="13">
    <location>
        <begin position="25"/>
        <end position="757"/>
    </location>
</feature>